<evidence type="ECO:0000256" key="1">
    <source>
        <dbReference type="SAM" id="SignalP"/>
    </source>
</evidence>
<organism evidence="3 4">
    <name type="scientific">Algoriphagus confluentis</name>
    <dbReference type="NCBI Taxonomy" id="1697556"/>
    <lineage>
        <taxon>Bacteria</taxon>
        <taxon>Pseudomonadati</taxon>
        <taxon>Bacteroidota</taxon>
        <taxon>Cytophagia</taxon>
        <taxon>Cytophagales</taxon>
        <taxon>Cyclobacteriaceae</taxon>
        <taxon>Algoriphagus</taxon>
    </lineage>
</organism>
<evidence type="ECO:0000313" key="3">
    <source>
        <dbReference type="EMBL" id="GMQ27594.1"/>
    </source>
</evidence>
<protein>
    <recommendedName>
        <fullName evidence="2">PhoD-like phosphatase metallophosphatase domain-containing protein</fullName>
    </recommendedName>
</protein>
<dbReference type="PANTHER" id="PTHR33987">
    <property type="entry name" value="CALCINEURIN-LIKE METALLO-PHOSPHOESTERASE SUPERFAMILY PROTEIN"/>
    <property type="match status" value="1"/>
</dbReference>
<dbReference type="InterPro" id="IPR038607">
    <property type="entry name" value="PhoD-like_sf"/>
</dbReference>
<comment type="caution">
    <text evidence="3">The sequence shown here is derived from an EMBL/GenBank/DDBJ whole genome shotgun (WGS) entry which is preliminary data.</text>
</comment>
<accession>A0ABQ6PI94</accession>
<gene>
    <name evidence="3" type="ORF">Aconfl_02360</name>
</gene>
<dbReference type="SUPFAM" id="SSF56300">
    <property type="entry name" value="Metallo-dependent phosphatases"/>
    <property type="match status" value="1"/>
</dbReference>
<name>A0ABQ6PI94_9BACT</name>
<dbReference type="CDD" id="cd07389">
    <property type="entry name" value="MPP_PhoD"/>
    <property type="match status" value="1"/>
</dbReference>
<feature type="chain" id="PRO_5046692508" description="PhoD-like phosphatase metallophosphatase domain-containing protein" evidence="1">
    <location>
        <begin position="25"/>
        <end position="338"/>
    </location>
</feature>
<evidence type="ECO:0000259" key="2">
    <source>
        <dbReference type="Pfam" id="PF09423"/>
    </source>
</evidence>
<dbReference type="PANTHER" id="PTHR33987:SF1">
    <property type="entry name" value="CALCINEURIN-LIKE METALLO-PHOSPHOESTERASE SUPERFAMILY PROTEIN"/>
    <property type="match status" value="1"/>
</dbReference>
<dbReference type="PROSITE" id="PS51257">
    <property type="entry name" value="PROKAR_LIPOPROTEIN"/>
    <property type="match status" value="1"/>
</dbReference>
<feature type="signal peptide" evidence="1">
    <location>
        <begin position="1"/>
        <end position="24"/>
    </location>
</feature>
<dbReference type="Proteomes" id="UP001338309">
    <property type="component" value="Unassembled WGS sequence"/>
</dbReference>
<dbReference type="Pfam" id="PF09423">
    <property type="entry name" value="PhoD"/>
    <property type="match status" value="1"/>
</dbReference>
<reference evidence="3 4" key="1">
    <citation type="submission" date="2023-08" db="EMBL/GenBank/DDBJ databases">
        <title>Draft genome sequence of Algoriphagus confluentis.</title>
        <authorList>
            <person name="Takatani N."/>
            <person name="Hosokawa M."/>
            <person name="Sawabe T."/>
        </authorList>
    </citation>
    <scope>NUCLEOTIDE SEQUENCE [LARGE SCALE GENOMIC DNA]</scope>
    <source>
        <strain evidence="3 4">NBRC 111222</strain>
    </source>
</reference>
<dbReference type="Gene3D" id="3.60.21.70">
    <property type="entry name" value="PhoD-like phosphatase"/>
    <property type="match status" value="1"/>
</dbReference>
<keyword evidence="4" id="KW-1185">Reference proteome</keyword>
<dbReference type="EMBL" id="BTPD01000001">
    <property type="protein sequence ID" value="GMQ27594.1"/>
    <property type="molecule type" value="Genomic_DNA"/>
</dbReference>
<feature type="domain" description="PhoD-like phosphatase metallophosphatase" evidence="2">
    <location>
        <begin position="49"/>
        <end position="287"/>
    </location>
</feature>
<dbReference type="InterPro" id="IPR029052">
    <property type="entry name" value="Metallo-depent_PP-like"/>
</dbReference>
<evidence type="ECO:0000313" key="4">
    <source>
        <dbReference type="Proteomes" id="UP001338309"/>
    </source>
</evidence>
<keyword evidence="1" id="KW-0732">Signal</keyword>
<proteinExistence type="predicted"/>
<sequence>MKSIRILFLTALILAGIFSCKTQKQTSSENEITRIAFGSCNRQDAPQPLWNPILADQPDLWIWMGDNIYGDSPIMDTLKAKYARQNAHPDYARLKKSVPIIGVWDDHDYGRNDAGKFFAQKKESRDLMFDFLDVPAGAPERKREGAYSSHVFGSAEQQVKVILLDARYFRDTLERVDRVYRPNPEGEVLGEAQWKWLQKELKESQAKINLIISGIQFLPTEHGYEKWANFPKERERLLDVIAASGAQSPVLLSGDRHIAEIMKLTDSRFPEGIYEITSSGLTHTWSEISEEPNAYRVGDLIAKLNYGLASIDWEKKEILFEVKGETGAVYATQKIPFN</sequence>
<dbReference type="RefSeq" id="WP_338222404.1">
    <property type="nucleotide sequence ID" value="NZ_BTPD01000001.1"/>
</dbReference>
<dbReference type="InterPro" id="IPR018946">
    <property type="entry name" value="PhoD-like_MPP"/>
</dbReference>